<comment type="caution">
    <text evidence="7">The sequence shown here is derived from an EMBL/GenBank/DDBJ whole genome shotgun (WGS) entry which is preliminary data.</text>
</comment>
<organism evidence="7 8">
    <name type="scientific">Vreelandella gomseomensis</name>
    <dbReference type="NCBI Taxonomy" id="370766"/>
    <lineage>
        <taxon>Bacteria</taxon>
        <taxon>Pseudomonadati</taxon>
        <taxon>Pseudomonadota</taxon>
        <taxon>Gammaproteobacteria</taxon>
        <taxon>Oceanospirillales</taxon>
        <taxon>Halomonadaceae</taxon>
        <taxon>Vreelandella</taxon>
    </lineage>
</organism>
<evidence type="ECO:0000256" key="6">
    <source>
        <dbReference type="SAM" id="Phobius"/>
    </source>
</evidence>
<dbReference type="Gene3D" id="1.20.1260.100">
    <property type="entry name" value="TspO/MBR protein"/>
    <property type="match status" value="1"/>
</dbReference>
<dbReference type="PIRSF" id="PIRSF005859">
    <property type="entry name" value="PBR"/>
    <property type="match status" value="1"/>
</dbReference>
<comment type="similarity">
    <text evidence="2">Belongs to the TspO/BZRP family.</text>
</comment>
<feature type="transmembrane region" description="Helical" evidence="6">
    <location>
        <begin position="129"/>
        <end position="150"/>
    </location>
</feature>
<reference evidence="7 8" key="1">
    <citation type="submission" date="2023-04" db="EMBL/GenBank/DDBJ databases">
        <title>A long-awaited taxogenomic arrangement of the family Halomonadaceae.</title>
        <authorList>
            <person name="De La Haba R."/>
            <person name="Chuvochina M."/>
            <person name="Wittouck S."/>
            <person name="Arahal D.R."/>
            <person name="Sanchez-Porro C."/>
            <person name="Hugenholtz P."/>
            <person name="Ventosa A."/>
        </authorList>
    </citation>
    <scope>NUCLEOTIDE SEQUENCE [LARGE SCALE GENOMIC DNA]</scope>
    <source>
        <strain evidence="7 8">DSM 18042</strain>
    </source>
</reference>
<dbReference type="Pfam" id="PF03073">
    <property type="entry name" value="TspO_MBR"/>
    <property type="match status" value="1"/>
</dbReference>
<feature type="transmembrane region" description="Helical" evidence="6">
    <location>
        <begin position="101"/>
        <end position="122"/>
    </location>
</feature>
<name>A0ABU1GEC1_9GAMM</name>
<evidence type="ECO:0000313" key="8">
    <source>
        <dbReference type="Proteomes" id="UP001269267"/>
    </source>
</evidence>
<dbReference type="PANTHER" id="PTHR10057">
    <property type="entry name" value="PERIPHERAL-TYPE BENZODIAZEPINE RECEPTOR"/>
    <property type="match status" value="1"/>
</dbReference>
<dbReference type="InterPro" id="IPR038330">
    <property type="entry name" value="TspO/MBR-related_sf"/>
</dbReference>
<protein>
    <submittedName>
        <fullName evidence="7">Tryptophan-rich sensory protein</fullName>
    </submittedName>
</protein>
<dbReference type="RefSeq" id="WP_230445787.1">
    <property type="nucleotide sequence ID" value="NZ_JARWAI010000009.1"/>
</dbReference>
<feature type="transmembrane region" description="Helical" evidence="6">
    <location>
        <begin position="77"/>
        <end position="95"/>
    </location>
</feature>
<keyword evidence="3 6" id="KW-0812">Transmembrane</keyword>
<dbReference type="CDD" id="cd15904">
    <property type="entry name" value="TSPO_MBR"/>
    <property type="match status" value="1"/>
</dbReference>
<comment type="subcellular location">
    <subcellularLocation>
        <location evidence="1">Membrane</location>
        <topology evidence="1">Multi-pass membrane protein</topology>
    </subcellularLocation>
</comment>
<gene>
    <name evidence="7" type="ORF">QC815_12965</name>
</gene>
<keyword evidence="8" id="KW-1185">Reference proteome</keyword>
<dbReference type="Proteomes" id="UP001269267">
    <property type="component" value="Unassembled WGS sequence"/>
</dbReference>
<dbReference type="PANTHER" id="PTHR10057:SF0">
    <property type="entry name" value="TRANSLOCATOR PROTEIN"/>
    <property type="match status" value="1"/>
</dbReference>
<evidence type="ECO:0000256" key="1">
    <source>
        <dbReference type="ARBA" id="ARBA00004141"/>
    </source>
</evidence>
<evidence type="ECO:0000256" key="5">
    <source>
        <dbReference type="ARBA" id="ARBA00023136"/>
    </source>
</evidence>
<dbReference type="InterPro" id="IPR004307">
    <property type="entry name" value="TspO_MBR"/>
</dbReference>
<dbReference type="EMBL" id="JARWAI010000009">
    <property type="protein sequence ID" value="MDR5875827.1"/>
    <property type="molecule type" value="Genomic_DNA"/>
</dbReference>
<evidence type="ECO:0000256" key="4">
    <source>
        <dbReference type="ARBA" id="ARBA00022989"/>
    </source>
</evidence>
<keyword evidence="4 6" id="KW-1133">Transmembrane helix</keyword>
<proteinExistence type="inferred from homology"/>
<sequence>MLGSLLALLVSLALVGLAASTGARFRPDGWYRKLDKPAWTPPDIAFPIAWGILYLLMAIAAWRIYMADDSVWRTASLWVYALQLLINAAWSWLFFGRKQIVAALGDIALLLILILLAIFLFAKVSGLAAWLMVPYALWVALALTLNASIWRRNSRAGGAAQ</sequence>
<feature type="transmembrane region" description="Helical" evidence="6">
    <location>
        <begin position="44"/>
        <end position="65"/>
    </location>
</feature>
<evidence type="ECO:0000256" key="2">
    <source>
        <dbReference type="ARBA" id="ARBA00007524"/>
    </source>
</evidence>
<keyword evidence="5 6" id="KW-0472">Membrane</keyword>
<evidence type="ECO:0000313" key="7">
    <source>
        <dbReference type="EMBL" id="MDR5875827.1"/>
    </source>
</evidence>
<accession>A0ABU1GEC1</accession>
<evidence type="ECO:0000256" key="3">
    <source>
        <dbReference type="ARBA" id="ARBA00022692"/>
    </source>
</evidence>